<dbReference type="AlphaFoldDB" id="A0A1Z5JXG8"/>
<protein>
    <submittedName>
        <fullName evidence="1">Uncharacterized protein</fullName>
    </submittedName>
</protein>
<dbReference type="InParanoid" id="A0A1Z5JXG8"/>
<dbReference type="Proteomes" id="UP000198406">
    <property type="component" value="Unassembled WGS sequence"/>
</dbReference>
<reference evidence="1 2" key="1">
    <citation type="journal article" date="2015" name="Plant Cell">
        <title>Oil accumulation by the oleaginous diatom Fistulifera solaris as revealed by the genome and transcriptome.</title>
        <authorList>
            <person name="Tanaka T."/>
            <person name="Maeda Y."/>
            <person name="Veluchamy A."/>
            <person name="Tanaka M."/>
            <person name="Abida H."/>
            <person name="Marechal E."/>
            <person name="Bowler C."/>
            <person name="Muto M."/>
            <person name="Sunaga Y."/>
            <person name="Tanaka M."/>
            <person name="Yoshino T."/>
            <person name="Taniguchi T."/>
            <person name="Fukuda Y."/>
            <person name="Nemoto M."/>
            <person name="Matsumoto M."/>
            <person name="Wong P.S."/>
            <person name="Aburatani S."/>
            <person name="Fujibuchi W."/>
        </authorList>
    </citation>
    <scope>NUCLEOTIDE SEQUENCE [LARGE SCALE GENOMIC DNA]</scope>
    <source>
        <strain evidence="1 2">JPCC DA0580</strain>
    </source>
</reference>
<name>A0A1Z5JXG8_FISSO</name>
<organism evidence="1 2">
    <name type="scientific">Fistulifera solaris</name>
    <name type="common">Oleaginous diatom</name>
    <dbReference type="NCBI Taxonomy" id="1519565"/>
    <lineage>
        <taxon>Eukaryota</taxon>
        <taxon>Sar</taxon>
        <taxon>Stramenopiles</taxon>
        <taxon>Ochrophyta</taxon>
        <taxon>Bacillariophyta</taxon>
        <taxon>Bacillariophyceae</taxon>
        <taxon>Bacillariophycidae</taxon>
        <taxon>Naviculales</taxon>
        <taxon>Naviculaceae</taxon>
        <taxon>Fistulifera</taxon>
    </lineage>
</organism>
<evidence type="ECO:0000313" key="1">
    <source>
        <dbReference type="EMBL" id="GAX18441.1"/>
    </source>
</evidence>
<evidence type="ECO:0000313" key="2">
    <source>
        <dbReference type="Proteomes" id="UP000198406"/>
    </source>
</evidence>
<proteinExistence type="predicted"/>
<accession>A0A1Z5JXG8</accession>
<comment type="caution">
    <text evidence="1">The sequence shown here is derived from an EMBL/GenBank/DDBJ whole genome shotgun (WGS) entry which is preliminary data.</text>
</comment>
<gene>
    <name evidence="1" type="ORF">FisN_2Lh084</name>
</gene>
<keyword evidence="2" id="KW-1185">Reference proteome</keyword>
<dbReference type="EMBL" id="BDSP01000130">
    <property type="protein sequence ID" value="GAX18441.1"/>
    <property type="molecule type" value="Genomic_DNA"/>
</dbReference>
<sequence length="142" mass="16801">MDPQLRFPPQSMATPPIVQSTFRDPTLSMRTRIGHHQRRRRMITEREKFLLLIKMILLYLERSCNIDLLYKTKHVIQRCVQNNRQGDGRFVPLKNVIETELEALLGVEFFSHMQRCLEGKCEITPFGYSYINQRNSNPDMFA</sequence>